<keyword evidence="1" id="KW-0812">Transmembrane</keyword>
<keyword evidence="6" id="KW-1185">Reference proteome</keyword>
<dbReference type="InterPro" id="IPR023996">
    <property type="entry name" value="TonB-dep_OMP_SusC/RagA"/>
</dbReference>
<dbReference type="InterPro" id="IPR039426">
    <property type="entry name" value="TonB-dep_rcpt-like"/>
</dbReference>
<comment type="similarity">
    <text evidence="1 2">Belongs to the TonB-dependent receptor family.</text>
</comment>
<proteinExistence type="inferred from homology"/>
<dbReference type="EMBL" id="PRDK01000002">
    <property type="protein sequence ID" value="MBE8712640.1"/>
    <property type="molecule type" value="Genomic_DNA"/>
</dbReference>
<evidence type="ECO:0000313" key="6">
    <source>
        <dbReference type="Proteomes" id="UP000616201"/>
    </source>
</evidence>
<dbReference type="SUPFAM" id="SSF56935">
    <property type="entry name" value="Porins"/>
    <property type="match status" value="1"/>
</dbReference>
<dbReference type="InterPro" id="IPR008969">
    <property type="entry name" value="CarboxyPept-like_regulatory"/>
</dbReference>
<dbReference type="SUPFAM" id="SSF49464">
    <property type="entry name" value="Carboxypeptidase regulatory domain-like"/>
    <property type="match status" value="1"/>
</dbReference>
<gene>
    <name evidence="5" type="ORF">C4F49_02945</name>
</gene>
<dbReference type="PROSITE" id="PS52016">
    <property type="entry name" value="TONB_DEPENDENT_REC_3"/>
    <property type="match status" value="1"/>
</dbReference>
<keyword evidence="1" id="KW-0813">Transport</keyword>
<feature type="domain" description="TonB-dependent receptor-like beta-barrel" evidence="3">
    <location>
        <begin position="447"/>
        <end position="788"/>
    </location>
</feature>
<evidence type="ECO:0000313" key="5">
    <source>
        <dbReference type="EMBL" id="MBE8712640.1"/>
    </source>
</evidence>
<evidence type="ECO:0000259" key="4">
    <source>
        <dbReference type="Pfam" id="PF07715"/>
    </source>
</evidence>
<keyword evidence="1" id="KW-1134">Transmembrane beta strand</keyword>
<dbReference type="InterPro" id="IPR000531">
    <property type="entry name" value="Beta-barrel_TonB"/>
</dbReference>
<evidence type="ECO:0000259" key="3">
    <source>
        <dbReference type="Pfam" id="PF00593"/>
    </source>
</evidence>
<organism evidence="5 6">
    <name type="scientific">Sphingobacterium hungaricum</name>
    <dbReference type="NCBI Taxonomy" id="2082723"/>
    <lineage>
        <taxon>Bacteria</taxon>
        <taxon>Pseudomonadati</taxon>
        <taxon>Bacteroidota</taxon>
        <taxon>Sphingobacteriia</taxon>
        <taxon>Sphingobacteriales</taxon>
        <taxon>Sphingobacteriaceae</taxon>
        <taxon>Sphingobacterium</taxon>
    </lineage>
</organism>
<dbReference type="NCBIfam" id="TIGR04056">
    <property type="entry name" value="OMP_RagA_SusC"/>
    <property type="match status" value="1"/>
</dbReference>
<dbReference type="Pfam" id="PF00593">
    <property type="entry name" value="TonB_dep_Rec_b-barrel"/>
    <property type="match status" value="1"/>
</dbReference>
<dbReference type="Gene3D" id="2.170.130.10">
    <property type="entry name" value="TonB-dependent receptor, plug domain"/>
    <property type="match status" value="1"/>
</dbReference>
<dbReference type="Pfam" id="PF07715">
    <property type="entry name" value="Plug"/>
    <property type="match status" value="1"/>
</dbReference>
<dbReference type="Gene3D" id="2.60.40.1120">
    <property type="entry name" value="Carboxypeptidase-like, regulatory domain"/>
    <property type="match status" value="1"/>
</dbReference>
<reference evidence="5" key="1">
    <citation type="submission" date="2018-02" db="EMBL/GenBank/DDBJ databases">
        <authorList>
            <person name="Vasarhelyi B.M."/>
            <person name="Deshmukh S."/>
            <person name="Balint B."/>
            <person name="Kukolya J."/>
        </authorList>
    </citation>
    <scope>NUCLEOTIDE SEQUENCE</scope>
    <source>
        <strain evidence="5">KB22</strain>
    </source>
</reference>
<evidence type="ECO:0000256" key="2">
    <source>
        <dbReference type="RuleBase" id="RU003357"/>
    </source>
</evidence>
<keyword evidence="1 2" id="KW-0472">Membrane</keyword>
<protein>
    <submittedName>
        <fullName evidence="5">SusC/RagA family protein</fullName>
    </submittedName>
</protein>
<sequence>MKYCHYLKKTSYVMFRNFLLLFLVWIIPFSLFAQDYPIKGKVVDIDGNPISGVSVTVKETNKMTSTDNQGNFQIDGIANSTVVFTYLGYKTQEVIANSGQVMNILMENDASNLDEIVVVGFGTRKKINLTGAVDQISGKQLESRPVTNIMQGLQGASPGLNITYGNGSPGGIPNINIRGTTSINGGSPLIVIDGIPVSDTYDMIRLSPNDIATYTVLRDAASAAIYGARATYGVILITTKSGQQGKQVMSYNVTTAWGKPTEMPDAITDPYIFSRLLELSTDNTPWDYVNYSEAHYQWAKERSDDPSLPDVRINPDDPTQWAYMGGNNWNDYFLNNSSFSNVHSLTFSGGGQINNRPLSYYLSADYTKENGLNKLAPDYWQRKGIRGRFSFSPLSWLKIDNNMNIYQTNRERPNASLTDIYYLQPTDVVKNPDGSWGNNAAGRLAARLVDGGKMNEDMFGFQNIFNAVGTFLNGDLVVTADVSFKREYWRYPQHSNKYKIGYGPDDIREEGGNGYVQDRRGEIFNDVFNLYANYNKNIGKHSFGATLGVNQEEYTYSTTTAYRDKLISSTLPYLGLTYGDPRIDAGYSSYATQSAFGRISYTFDDKYLFETTGRYDGSSRFPENNRWGFFPSVSGAWIASNESFFEDIKPTFSNLKFRLSYGSLGNQNVGDFSYIQTMSTGLSPYLINGSQPQVIGGAPPLTIDPNTYTWENVSTLNFGTDLGFFNDKLFASFDYYIRATQGMLTRGQELPGVLGTNVPRQNAADLQTKGWELTLSYKDQFNISDKPFRFDAKLVLSDSRAKITKFQNDQRLLSDYFEGYEFGTIYGLEGDGLFQNQQEIDALDQTAIIPWGALSIVNGWPKFKDLDGDGKIERGLTENAMKDLKVIGNSGDRFRIGFNLNMDWNGFDASVFLQGVLKRDFYPQHYLFWGPYQQPYANIYPWHLDFYRETADSPEQRAKHSQAYLAAGLADANVDAAYPVLQSWLADANDGKGLAIPNTQYLLNGAYVRIKNISLGYSLPTDVLENWNLGRLRFFITGENIFEFSQVKRFVDPEAINNGTDGSAWAYPFQRKIAIGLNLDF</sequence>
<feature type="domain" description="TonB-dependent receptor plug" evidence="4">
    <location>
        <begin position="126"/>
        <end position="234"/>
    </location>
</feature>
<keyword evidence="2" id="KW-0798">TonB box</keyword>
<comment type="subcellular location">
    <subcellularLocation>
        <location evidence="1">Cell outer membrane</location>
        <topology evidence="1">Multi-pass membrane protein</topology>
    </subcellularLocation>
</comment>
<comment type="caution">
    <text evidence="5">The sequence shown here is derived from an EMBL/GenBank/DDBJ whole genome shotgun (WGS) entry which is preliminary data.</text>
</comment>
<accession>A0A928UWK9</accession>
<dbReference type="Proteomes" id="UP000616201">
    <property type="component" value="Unassembled WGS sequence"/>
</dbReference>
<dbReference type="InterPro" id="IPR037066">
    <property type="entry name" value="Plug_dom_sf"/>
</dbReference>
<evidence type="ECO:0000256" key="1">
    <source>
        <dbReference type="PROSITE-ProRule" id="PRU01360"/>
    </source>
</evidence>
<dbReference type="InterPro" id="IPR012910">
    <property type="entry name" value="Plug_dom"/>
</dbReference>
<dbReference type="AlphaFoldDB" id="A0A928UWK9"/>
<keyword evidence="1" id="KW-0998">Cell outer membrane</keyword>
<dbReference type="GO" id="GO:0009279">
    <property type="term" value="C:cell outer membrane"/>
    <property type="evidence" value="ECO:0007669"/>
    <property type="project" value="UniProtKB-SubCell"/>
</dbReference>
<name>A0A928UWK9_9SPHI</name>
<dbReference type="Pfam" id="PF13715">
    <property type="entry name" value="CarbopepD_reg_2"/>
    <property type="match status" value="1"/>
</dbReference>